<evidence type="ECO:0000313" key="6">
    <source>
        <dbReference type="Proteomes" id="UP000176846"/>
    </source>
</evidence>
<evidence type="ECO:0000256" key="1">
    <source>
        <dbReference type="ARBA" id="ARBA00006640"/>
    </source>
</evidence>
<name>A0A1F7UTU7_9BACT</name>
<evidence type="ECO:0000256" key="4">
    <source>
        <dbReference type="ARBA" id="ARBA00035135"/>
    </source>
</evidence>
<dbReference type="GO" id="GO:1990904">
    <property type="term" value="C:ribonucleoprotein complex"/>
    <property type="evidence" value="ECO:0007669"/>
    <property type="project" value="UniProtKB-KW"/>
</dbReference>
<keyword evidence="2 5" id="KW-0689">Ribosomal protein</keyword>
<dbReference type="Pfam" id="PF01165">
    <property type="entry name" value="Ribosomal_S21"/>
    <property type="match status" value="1"/>
</dbReference>
<evidence type="ECO:0000256" key="3">
    <source>
        <dbReference type="ARBA" id="ARBA00023274"/>
    </source>
</evidence>
<dbReference type="InterPro" id="IPR001911">
    <property type="entry name" value="Ribosomal_bS21"/>
</dbReference>
<dbReference type="NCBIfam" id="TIGR00030">
    <property type="entry name" value="S21p"/>
    <property type="match status" value="1"/>
</dbReference>
<dbReference type="GO" id="GO:0005840">
    <property type="term" value="C:ribosome"/>
    <property type="evidence" value="ECO:0007669"/>
    <property type="project" value="UniProtKB-KW"/>
</dbReference>
<protein>
    <recommendedName>
        <fullName evidence="4">Small ribosomal subunit protein bS21</fullName>
    </recommendedName>
</protein>
<sequence>MVELKRKKGETFESFFRRFNKRLQQSGRLFQARKVRFFERPKSKTRLKEAASRRAELRAKREYLKRIGKLPEEELRRSSN</sequence>
<dbReference type="Proteomes" id="UP000176846">
    <property type="component" value="Unassembled WGS sequence"/>
</dbReference>
<accession>A0A1F7UTU7</accession>
<dbReference type="AlphaFoldDB" id="A0A1F7UTU7"/>
<dbReference type="GO" id="GO:0003735">
    <property type="term" value="F:structural constituent of ribosome"/>
    <property type="evidence" value="ECO:0007669"/>
    <property type="project" value="InterPro"/>
</dbReference>
<gene>
    <name evidence="5" type="ORF">A2936_04965</name>
</gene>
<proteinExistence type="inferred from homology"/>
<organism evidence="5 6">
    <name type="scientific">Candidatus Uhrbacteria bacterium RIFCSPLOWO2_01_FULL_47_25</name>
    <dbReference type="NCBI Taxonomy" id="1802402"/>
    <lineage>
        <taxon>Bacteria</taxon>
        <taxon>Candidatus Uhriibacteriota</taxon>
    </lineage>
</organism>
<dbReference type="EMBL" id="MGEK01000025">
    <property type="protein sequence ID" value="OGL81740.1"/>
    <property type="molecule type" value="Genomic_DNA"/>
</dbReference>
<evidence type="ECO:0000256" key="2">
    <source>
        <dbReference type="ARBA" id="ARBA00022980"/>
    </source>
</evidence>
<comment type="caution">
    <text evidence="5">The sequence shown here is derived from an EMBL/GenBank/DDBJ whole genome shotgun (WGS) entry which is preliminary data.</text>
</comment>
<dbReference type="GO" id="GO:0006412">
    <property type="term" value="P:translation"/>
    <property type="evidence" value="ECO:0007669"/>
    <property type="project" value="InterPro"/>
</dbReference>
<evidence type="ECO:0000313" key="5">
    <source>
        <dbReference type="EMBL" id="OGL81740.1"/>
    </source>
</evidence>
<reference evidence="5 6" key="1">
    <citation type="journal article" date="2016" name="Nat. Commun.">
        <title>Thousands of microbial genomes shed light on interconnected biogeochemical processes in an aquifer system.</title>
        <authorList>
            <person name="Anantharaman K."/>
            <person name="Brown C.T."/>
            <person name="Hug L.A."/>
            <person name="Sharon I."/>
            <person name="Castelle C.J."/>
            <person name="Probst A.J."/>
            <person name="Thomas B.C."/>
            <person name="Singh A."/>
            <person name="Wilkins M.J."/>
            <person name="Karaoz U."/>
            <person name="Brodie E.L."/>
            <person name="Williams K.H."/>
            <person name="Hubbard S.S."/>
            <person name="Banfield J.F."/>
        </authorList>
    </citation>
    <scope>NUCLEOTIDE SEQUENCE [LARGE SCALE GENOMIC DNA]</scope>
</reference>
<comment type="similarity">
    <text evidence="1">Belongs to the bacterial ribosomal protein bS21 family.</text>
</comment>
<keyword evidence="3" id="KW-0687">Ribonucleoprotein</keyword>